<evidence type="ECO:0000313" key="2">
    <source>
        <dbReference type="Proteomes" id="UP000011996"/>
    </source>
</evidence>
<dbReference type="Proteomes" id="UP000011996">
    <property type="component" value="Unassembled WGS sequence"/>
</dbReference>
<evidence type="ECO:0008006" key="3">
    <source>
        <dbReference type="Google" id="ProtNLM"/>
    </source>
</evidence>
<sequence length="56" mass="6030">MRGHRGISKKADDYSPAFADLASTTIPTWAGLCRIVSAVLLGIESSRQLHSGFARL</sequence>
<comment type="caution">
    <text evidence="1">The sequence shown here is derived from an EMBL/GenBank/DDBJ whole genome shotgun (WGS) entry which is preliminary data.</text>
</comment>
<reference evidence="1 2" key="1">
    <citation type="journal article" date="2013" name="Mar. Genomics">
        <title>Expression of sulfatases in Rhodopirellula baltica and the diversity of sulfatases in the genus Rhodopirellula.</title>
        <authorList>
            <person name="Wegner C.E."/>
            <person name="Richter-Heitmann T."/>
            <person name="Klindworth A."/>
            <person name="Klockow C."/>
            <person name="Richter M."/>
            <person name="Achstetter T."/>
            <person name="Glockner F.O."/>
            <person name="Harder J."/>
        </authorList>
    </citation>
    <scope>NUCLEOTIDE SEQUENCE [LARGE SCALE GENOMIC DNA]</scope>
    <source>
        <strain evidence="1 2">SH398</strain>
    </source>
</reference>
<protein>
    <recommendedName>
        <fullName evidence="3">Transposase</fullName>
    </recommendedName>
</protein>
<name>M5S805_9BACT</name>
<evidence type="ECO:0000313" key="1">
    <source>
        <dbReference type="EMBL" id="EMI23777.1"/>
    </source>
</evidence>
<gene>
    <name evidence="1" type="ORF">RESH_05623</name>
</gene>
<dbReference type="AlphaFoldDB" id="M5S805"/>
<organism evidence="1 2">
    <name type="scientific">Rhodopirellula europaea SH398</name>
    <dbReference type="NCBI Taxonomy" id="1263868"/>
    <lineage>
        <taxon>Bacteria</taxon>
        <taxon>Pseudomonadati</taxon>
        <taxon>Planctomycetota</taxon>
        <taxon>Planctomycetia</taxon>
        <taxon>Pirellulales</taxon>
        <taxon>Pirellulaceae</taxon>
        <taxon>Rhodopirellula</taxon>
    </lineage>
</organism>
<proteinExistence type="predicted"/>
<accession>M5S805</accession>
<dbReference type="EMBL" id="ANOF01000184">
    <property type="protein sequence ID" value="EMI23777.1"/>
    <property type="molecule type" value="Genomic_DNA"/>
</dbReference>